<proteinExistence type="predicted"/>
<dbReference type="AlphaFoldDB" id="A0A1S2Y9T9"/>
<dbReference type="RefSeq" id="XP_004500934.2">
    <property type="nucleotide sequence ID" value="XM_004500877.3"/>
</dbReference>
<name>A0A1S2Y9T9_CICAR</name>
<dbReference type="GeneID" id="101504818"/>
<dbReference type="PaxDb" id="3827-XP_004500934.1"/>
<evidence type="ECO:0000313" key="3">
    <source>
        <dbReference type="RefSeq" id="XP_004500934.2"/>
    </source>
</evidence>
<evidence type="ECO:0000313" key="2">
    <source>
        <dbReference type="Proteomes" id="UP000087171"/>
    </source>
</evidence>
<dbReference type="PANTHER" id="PTHR37714">
    <property type="entry name" value="PROTEIN, PUTATIVE-RELATED"/>
    <property type="match status" value="1"/>
</dbReference>
<keyword evidence="2" id="KW-1185">Reference proteome</keyword>
<gene>
    <name evidence="3" type="primary">LOC101504818</name>
</gene>
<feature type="transmembrane region" description="Helical" evidence="1">
    <location>
        <begin position="32"/>
        <end position="59"/>
    </location>
</feature>
<protein>
    <submittedName>
        <fullName evidence="3">Uncharacterized protein LOC101504818</fullName>
    </submittedName>
</protein>
<dbReference type="OrthoDB" id="1723061at2759"/>
<keyword evidence="1" id="KW-1133">Transmembrane helix</keyword>
<dbReference type="eggNOG" id="ENOG502S1DS">
    <property type="taxonomic scope" value="Eukaryota"/>
</dbReference>
<dbReference type="Proteomes" id="UP000087171">
    <property type="component" value="Chromosome Ca5"/>
</dbReference>
<reference evidence="3" key="2">
    <citation type="submission" date="2025-08" db="UniProtKB">
        <authorList>
            <consortium name="RefSeq"/>
        </authorList>
    </citation>
    <scope>IDENTIFICATION</scope>
    <source>
        <tissue evidence="3">Etiolated seedlings</tissue>
    </source>
</reference>
<keyword evidence="1" id="KW-0472">Membrane</keyword>
<reference evidence="2" key="1">
    <citation type="journal article" date="2013" name="Nat. Biotechnol.">
        <title>Draft genome sequence of chickpea (Cicer arietinum) provides a resource for trait improvement.</title>
        <authorList>
            <person name="Varshney R.K."/>
            <person name="Song C."/>
            <person name="Saxena R.K."/>
            <person name="Azam S."/>
            <person name="Yu S."/>
            <person name="Sharpe A.G."/>
            <person name="Cannon S."/>
            <person name="Baek J."/>
            <person name="Rosen B.D."/>
            <person name="Tar'an B."/>
            <person name="Millan T."/>
            <person name="Zhang X."/>
            <person name="Ramsay L.D."/>
            <person name="Iwata A."/>
            <person name="Wang Y."/>
            <person name="Nelson W."/>
            <person name="Farmer A.D."/>
            <person name="Gaur P.M."/>
            <person name="Soderlund C."/>
            <person name="Penmetsa R.V."/>
            <person name="Xu C."/>
            <person name="Bharti A.K."/>
            <person name="He W."/>
            <person name="Winter P."/>
            <person name="Zhao S."/>
            <person name="Hane J.K."/>
            <person name="Carrasquilla-Garcia N."/>
            <person name="Condie J.A."/>
            <person name="Upadhyaya H.D."/>
            <person name="Luo M.C."/>
            <person name="Thudi M."/>
            <person name="Gowda C.L."/>
            <person name="Singh N.P."/>
            <person name="Lichtenzveig J."/>
            <person name="Gali K.K."/>
            <person name="Rubio J."/>
            <person name="Nadarajan N."/>
            <person name="Dolezel J."/>
            <person name="Bansal K.C."/>
            <person name="Xu X."/>
            <person name="Edwards D."/>
            <person name="Zhang G."/>
            <person name="Kahl G."/>
            <person name="Gil J."/>
            <person name="Singh K.B."/>
            <person name="Datta S.K."/>
            <person name="Jackson S.A."/>
            <person name="Wang J."/>
            <person name="Cook D.R."/>
        </authorList>
    </citation>
    <scope>NUCLEOTIDE SEQUENCE [LARGE SCALE GENOMIC DNA]</scope>
    <source>
        <strain evidence="2">cv. CDC Frontier</strain>
    </source>
</reference>
<keyword evidence="1" id="KW-0812">Transmembrane</keyword>
<accession>A0A1S2Y9T9</accession>
<sequence length="151" mass="16999">MYVEENIGACFVISQESTIERHKKALKESKTLPLLFLFQICFIMAISDTVVSNLTTIYVAVITCMKAYGFLCGRSFNGAYVVMISTTVVALILMTTLTWDLSRKATYAFNRDHPHNHVMMCKGGICWHGVAVRSPASELRFRLPHQQNAAF</sequence>
<feature type="transmembrane region" description="Helical" evidence="1">
    <location>
        <begin position="79"/>
        <end position="101"/>
    </location>
</feature>
<dbReference type="PANTHER" id="PTHR37714:SF1">
    <property type="entry name" value="PROTEIN, PUTATIVE-RELATED"/>
    <property type="match status" value="1"/>
</dbReference>
<dbReference type="KEGG" id="cam:101504818"/>
<evidence type="ECO:0000256" key="1">
    <source>
        <dbReference type="SAM" id="Phobius"/>
    </source>
</evidence>
<organism evidence="2 3">
    <name type="scientific">Cicer arietinum</name>
    <name type="common">Chickpea</name>
    <name type="synonym">Garbanzo</name>
    <dbReference type="NCBI Taxonomy" id="3827"/>
    <lineage>
        <taxon>Eukaryota</taxon>
        <taxon>Viridiplantae</taxon>
        <taxon>Streptophyta</taxon>
        <taxon>Embryophyta</taxon>
        <taxon>Tracheophyta</taxon>
        <taxon>Spermatophyta</taxon>
        <taxon>Magnoliopsida</taxon>
        <taxon>eudicotyledons</taxon>
        <taxon>Gunneridae</taxon>
        <taxon>Pentapetalae</taxon>
        <taxon>rosids</taxon>
        <taxon>fabids</taxon>
        <taxon>Fabales</taxon>
        <taxon>Fabaceae</taxon>
        <taxon>Papilionoideae</taxon>
        <taxon>50 kb inversion clade</taxon>
        <taxon>NPAAA clade</taxon>
        <taxon>Hologalegina</taxon>
        <taxon>IRL clade</taxon>
        <taxon>Cicereae</taxon>
        <taxon>Cicer</taxon>
    </lineage>
</organism>